<keyword evidence="2" id="KW-0479">Metal-binding</keyword>
<dbReference type="NCBIfam" id="TIGR02420">
    <property type="entry name" value="dksA"/>
    <property type="match status" value="1"/>
</dbReference>
<dbReference type="EMBL" id="UOEY01000006">
    <property type="protein sequence ID" value="VAW34384.1"/>
    <property type="molecule type" value="Genomic_DNA"/>
</dbReference>
<evidence type="ECO:0000259" key="6">
    <source>
        <dbReference type="Pfam" id="PF21157"/>
    </source>
</evidence>
<dbReference type="InterPro" id="IPR037187">
    <property type="entry name" value="DnaK_N"/>
</dbReference>
<reference evidence="7" key="1">
    <citation type="submission" date="2018-06" db="EMBL/GenBank/DDBJ databases">
        <authorList>
            <person name="Zhirakovskaya E."/>
        </authorList>
    </citation>
    <scope>NUCLEOTIDE SEQUENCE</scope>
</reference>
<evidence type="ECO:0000256" key="2">
    <source>
        <dbReference type="ARBA" id="ARBA00022723"/>
    </source>
</evidence>
<dbReference type="PROSITE" id="PS01102">
    <property type="entry name" value="ZF_DKSA_1"/>
    <property type="match status" value="1"/>
</dbReference>
<feature type="domain" description="DnaK suppressor protein DksA N-terminal" evidence="6">
    <location>
        <begin position="5"/>
        <end position="75"/>
    </location>
</feature>
<dbReference type="PROSITE" id="PS51128">
    <property type="entry name" value="ZF_DKSA_2"/>
    <property type="match status" value="1"/>
</dbReference>
<sequence length="120" mass="13562">MNVEQLQKFKDQLAEMKGQILSGVEETLTEMTSQSGNIPDPNDRATVESDRNFELRIRGRERKLLDKIDGAIERIEDGSYGICDSCGGKIGLKRLEARPVATYCIECKTKQEQREKAQGR</sequence>
<dbReference type="InterPro" id="IPR000962">
    <property type="entry name" value="Znf_DskA_TraR"/>
</dbReference>
<evidence type="ECO:0000256" key="3">
    <source>
        <dbReference type="ARBA" id="ARBA00022771"/>
    </source>
</evidence>
<dbReference type="InterPro" id="IPR020458">
    <property type="entry name" value="Znf_DskA_TraR_CS"/>
</dbReference>
<dbReference type="SUPFAM" id="SSF109635">
    <property type="entry name" value="DnaK suppressor protein DksA, alpha-hairpin domain"/>
    <property type="match status" value="1"/>
</dbReference>
<dbReference type="AlphaFoldDB" id="A0A3B0VSH0"/>
<dbReference type="Pfam" id="PF01258">
    <property type="entry name" value="zf-dskA_traR"/>
    <property type="match status" value="1"/>
</dbReference>
<keyword evidence="4" id="KW-0862">Zinc</keyword>
<dbReference type="InterPro" id="IPR048489">
    <property type="entry name" value="DksA_N"/>
</dbReference>
<dbReference type="Gene3D" id="1.20.120.910">
    <property type="entry name" value="DksA, coiled-coil domain"/>
    <property type="match status" value="1"/>
</dbReference>
<dbReference type="HAMAP" id="MF_00926">
    <property type="entry name" value="DksA"/>
    <property type="match status" value="1"/>
</dbReference>
<gene>
    <name evidence="7" type="ORF">MNBD_DELTA04-1236</name>
</gene>
<dbReference type="PANTHER" id="PTHR33823:SF2">
    <property type="entry name" value="RNA POLYMERASE-BINDING TRANSCRIPTION FACTOR DKSA"/>
    <property type="match status" value="1"/>
</dbReference>
<protein>
    <submittedName>
        <fullName evidence="7">RNA polymerase-binding transcription factor DksA</fullName>
    </submittedName>
</protein>
<evidence type="ECO:0000256" key="1">
    <source>
        <dbReference type="ARBA" id="ARBA00022490"/>
    </source>
</evidence>
<accession>A0A3B0VSH0</accession>
<evidence type="ECO:0000259" key="5">
    <source>
        <dbReference type="Pfam" id="PF01258"/>
    </source>
</evidence>
<evidence type="ECO:0000256" key="4">
    <source>
        <dbReference type="ARBA" id="ARBA00022833"/>
    </source>
</evidence>
<dbReference type="SUPFAM" id="SSF57716">
    <property type="entry name" value="Glucocorticoid receptor-like (DNA-binding domain)"/>
    <property type="match status" value="1"/>
</dbReference>
<dbReference type="Pfam" id="PF21157">
    <property type="entry name" value="DksA_N"/>
    <property type="match status" value="1"/>
</dbReference>
<keyword evidence="1" id="KW-0963">Cytoplasm</keyword>
<dbReference type="PANTHER" id="PTHR33823">
    <property type="entry name" value="RNA POLYMERASE-BINDING TRANSCRIPTION FACTOR DKSA-RELATED"/>
    <property type="match status" value="1"/>
</dbReference>
<proteinExistence type="inferred from homology"/>
<name>A0A3B0VSH0_9ZZZZ</name>
<organism evidence="7">
    <name type="scientific">hydrothermal vent metagenome</name>
    <dbReference type="NCBI Taxonomy" id="652676"/>
    <lineage>
        <taxon>unclassified sequences</taxon>
        <taxon>metagenomes</taxon>
        <taxon>ecological metagenomes</taxon>
    </lineage>
</organism>
<dbReference type="InterPro" id="IPR012784">
    <property type="entry name" value="DksA_RNA_pol-bd"/>
</dbReference>
<dbReference type="GO" id="GO:0008270">
    <property type="term" value="F:zinc ion binding"/>
    <property type="evidence" value="ECO:0007669"/>
    <property type="project" value="UniProtKB-KW"/>
</dbReference>
<feature type="domain" description="Zinc finger DksA/TraR C4-type" evidence="5">
    <location>
        <begin position="78"/>
        <end position="113"/>
    </location>
</feature>
<evidence type="ECO:0000313" key="7">
    <source>
        <dbReference type="EMBL" id="VAW34384.1"/>
    </source>
</evidence>
<keyword evidence="3" id="KW-0863">Zinc-finger</keyword>